<dbReference type="AlphaFoldDB" id="A0A1H8B9J7"/>
<evidence type="ECO:0000313" key="2">
    <source>
        <dbReference type="Proteomes" id="UP000199695"/>
    </source>
</evidence>
<evidence type="ECO:0000313" key="1">
    <source>
        <dbReference type="EMBL" id="SEM78527.1"/>
    </source>
</evidence>
<proteinExistence type="predicted"/>
<dbReference type="Proteomes" id="UP000199695">
    <property type="component" value="Unassembled WGS sequence"/>
</dbReference>
<gene>
    <name evidence="1" type="ORF">SAMN05444955_10231</name>
</gene>
<dbReference type="EMBL" id="FOCQ01000002">
    <property type="protein sequence ID" value="SEM78527.1"/>
    <property type="molecule type" value="Genomic_DNA"/>
</dbReference>
<sequence length="37" mass="4460">MHMNLLKHRIKNSKLLINYISFIPLKQLQYQGVNCIF</sequence>
<organism evidence="1 2">
    <name type="scientific">Lihuaxuella thermophila</name>
    <dbReference type="NCBI Taxonomy" id="1173111"/>
    <lineage>
        <taxon>Bacteria</taxon>
        <taxon>Bacillati</taxon>
        <taxon>Bacillota</taxon>
        <taxon>Bacilli</taxon>
        <taxon>Bacillales</taxon>
        <taxon>Thermoactinomycetaceae</taxon>
        <taxon>Lihuaxuella</taxon>
    </lineage>
</organism>
<accession>A0A1H8B9J7</accession>
<keyword evidence="2" id="KW-1185">Reference proteome</keyword>
<protein>
    <submittedName>
        <fullName evidence="1">Uncharacterized protein</fullName>
    </submittedName>
</protein>
<name>A0A1H8B9J7_9BACL</name>
<reference evidence="1 2" key="1">
    <citation type="submission" date="2016-10" db="EMBL/GenBank/DDBJ databases">
        <authorList>
            <person name="de Groot N.N."/>
        </authorList>
    </citation>
    <scope>NUCLEOTIDE SEQUENCE [LARGE SCALE GENOMIC DNA]</scope>
    <source>
        <strain evidence="1 2">DSM 46701</strain>
    </source>
</reference>